<dbReference type="Proteomes" id="UP000800200">
    <property type="component" value="Unassembled WGS sequence"/>
</dbReference>
<sequence length="153" mass="16638">MAHVELDNGGTIAVLVLGILYILFQATVASLIIYNKVRRRRRQKHALATGYKPIGSDVELGRVVSQEEEGNSIPQLPTNADGGEDLEGKPKLEVQGEPVYQLDGCERPRPPYELQGFGVRVEREDGPDHRTNASVETQHLHAAGNNSGSTGQA</sequence>
<dbReference type="AlphaFoldDB" id="A0A6A6ETT8"/>
<feature type="compositionally biased region" description="Polar residues" evidence="1">
    <location>
        <begin position="144"/>
        <end position="153"/>
    </location>
</feature>
<dbReference type="OrthoDB" id="3943559at2759"/>
<feature type="transmembrane region" description="Helical" evidence="2">
    <location>
        <begin position="12"/>
        <end position="34"/>
    </location>
</feature>
<evidence type="ECO:0000313" key="4">
    <source>
        <dbReference type="Proteomes" id="UP000800200"/>
    </source>
</evidence>
<dbReference type="EMBL" id="ML994612">
    <property type="protein sequence ID" value="KAF2194158.1"/>
    <property type="molecule type" value="Genomic_DNA"/>
</dbReference>
<keyword evidence="2" id="KW-0472">Membrane</keyword>
<evidence type="ECO:0000256" key="1">
    <source>
        <dbReference type="SAM" id="MobiDB-lite"/>
    </source>
</evidence>
<proteinExistence type="predicted"/>
<evidence type="ECO:0000313" key="3">
    <source>
        <dbReference type="EMBL" id="KAF2194158.1"/>
    </source>
</evidence>
<evidence type="ECO:0000256" key="2">
    <source>
        <dbReference type="SAM" id="Phobius"/>
    </source>
</evidence>
<keyword evidence="2" id="KW-0812">Transmembrane</keyword>
<gene>
    <name evidence="3" type="ORF">K469DRAFT_744850</name>
</gene>
<organism evidence="3 4">
    <name type="scientific">Zopfia rhizophila CBS 207.26</name>
    <dbReference type="NCBI Taxonomy" id="1314779"/>
    <lineage>
        <taxon>Eukaryota</taxon>
        <taxon>Fungi</taxon>
        <taxon>Dikarya</taxon>
        <taxon>Ascomycota</taxon>
        <taxon>Pezizomycotina</taxon>
        <taxon>Dothideomycetes</taxon>
        <taxon>Dothideomycetes incertae sedis</taxon>
        <taxon>Zopfiaceae</taxon>
        <taxon>Zopfia</taxon>
    </lineage>
</organism>
<reference evidence="3" key="1">
    <citation type="journal article" date="2020" name="Stud. Mycol.">
        <title>101 Dothideomycetes genomes: a test case for predicting lifestyles and emergence of pathogens.</title>
        <authorList>
            <person name="Haridas S."/>
            <person name="Albert R."/>
            <person name="Binder M."/>
            <person name="Bloem J."/>
            <person name="Labutti K."/>
            <person name="Salamov A."/>
            <person name="Andreopoulos B."/>
            <person name="Baker S."/>
            <person name="Barry K."/>
            <person name="Bills G."/>
            <person name="Bluhm B."/>
            <person name="Cannon C."/>
            <person name="Castanera R."/>
            <person name="Culley D."/>
            <person name="Daum C."/>
            <person name="Ezra D."/>
            <person name="Gonzalez J."/>
            <person name="Henrissat B."/>
            <person name="Kuo A."/>
            <person name="Liang C."/>
            <person name="Lipzen A."/>
            <person name="Lutzoni F."/>
            <person name="Magnuson J."/>
            <person name="Mondo S."/>
            <person name="Nolan M."/>
            <person name="Ohm R."/>
            <person name="Pangilinan J."/>
            <person name="Park H.-J."/>
            <person name="Ramirez L."/>
            <person name="Alfaro M."/>
            <person name="Sun H."/>
            <person name="Tritt A."/>
            <person name="Yoshinaga Y."/>
            <person name="Zwiers L.-H."/>
            <person name="Turgeon B."/>
            <person name="Goodwin S."/>
            <person name="Spatafora J."/>
            <person name="Crous P."/>
            <person name="Grigoriev I."/>
        </authorList>
    </citation>
    <scope>NUCLEOTIDE SEQUENCE</scope>
    <source>
        <strain evidence="3">CBS 207.26</strain>
    </source>
</reference>
<feature type="region of interest" description="Disordered" evidence="1">
    <location>
        <begin position="65"/>
        <end position="90"/>
    </location>
</feature>
<accession>A0A6A6ETT8</accession>
<feature type="compositionally biased region" description="Basic and acidic residues" evidence="1">
    <location>
        <begin position="120"/>
        <end position="131"/>
    </location>
</feature>
<keyword evidence="4" id="KW-1185">Reference proteome</keyword>
<protein>
    <submittedName>
        <fullName evidence="3">Uncharacterized protein</fullName>
    </submittedName>
</protein>
<name>A0A6A6ETT8_9PEZI</name>
<feature type="region of interest" description="Disordered" evidence="1">
    <location>
        <begin position="120"/>
        <end position="153"/>
    </location>
</feature>
<keyword evidence="2" id="KW-1133">Transmembrane helix</keyword>